<dbReference type="NCBIfam" id="TIGR00350">
    <property type="entry name" value="lytR_cpsA_psr"/>
    <property type="match status" value="1"/>
</dbReference>
<dbReference type="Pfam" id="PF13399">
    <property type="entry name" value="LytR_C"/>
    <property type="match status" value="1"/>
</dbReference>
<dbReference type="InterPro" id="IPR050922">
    <property type="entry name" value="LytR/CpsA/Psr_CW_biosynth"/>
</dbReference>
<comment type="similarity">
    <text evidence="1">Belongs to the LytR/CpsA/Psr (LCP) family.</text>
</comment>
<dbReference type="AlphaFoldDB" id="W5WKU6"/>
<reference evidence="5 6" key="1">
    <citation type="journal article" date="2014" name="BMC Genomics">
        <title>Complete genome sequence of producer of the glycopeptide antibiotic Aculeximycin Kutzneria albida DSM 43870T, a representative of minor genus of Pseudonocardiaceae.</title>
        <authorList>
            <person name="Rebets Y."/>
            <person name="Tokovenko B."/>
            <person name="Lushchyk I."/>
            <person name="Ruckert C."/>
            <person name="Zaburannyi N."/>
            <person name="Bechthold A."/>
            <person name="Kalinowski J."/>
            <person name="Luzhetskyy A."/>
        </authorList>
    </citation>
    <scope>NUCLEOTIDE SEQUENCE [LARGE SCALE GENOMIC DNA]</scope>
    <source>
        <strain evidence="5">DSM 43870</strain>
    </source>
</reference>
<feature type="domain" description="LytR/CpsA/Psr regulator C-terminal" evidence="4">
    <location>
        <begin position="378"/>
        <end position="461"/>
    </location>
</feature>
<dbReference type="InterPro" id="IPR004474">
    <property type="entry name" value="LytR_CpsA_psr"/>
</dbReference>
<gene>
    <name evidence="5" type="ORF">KALB_8472</name>
</gene>
<evidence type="ECO:0000259" key="3">
    <source>
        <dbReference type="Pfam" id="PF03816"/>
    </source>
</evidence>
<keyword evidence="6" id="KW-1185">Reference proteome</keyword>
<dbReference type="Proteomes" id="UP000019225">
    <property type="component" value="Chromosome"/>
</dbReference>
<dbReference type="KEGG" id="kal:KALB_8472"/>
<dbReference type="Pfam" id="PF03816">
    <property type="entry name" value="LytR_cpsA_psr"/>
    <property type="match status" value="1"/>
</dbReference>
<feature type="compositionally biased region" description="Low complexity" evidence="2">
    <location>
        <begin position="359"/>
        <end position="372"/>
    </location>
</feature>
<feature type="domain" description="Cell envelope-related transcriptional attenuator" evidence="3">
    <location>
        <begin position="96"/>
        <end position="268"/>
    </location>
</feature>
<dbReference type="PANTHER" id="PTHR33392:SF6">
    <property type="entry name" value="POLYISOPRENYL-TEICHOIC ACID--PEPTIDOGLYCAN TEICHOIC ACID TRANSFERASE TAGU"/>
    <property type="match status" value="1"/>
</dbReference>
<dbReference type="Gene3D" id="3.40.630.190">
    <property type="entry name" value="LCP protein"/>
    <property type="match status" value="1"/>
</dbReference>
<accession>W5WKU6</accession>
<dbReference type="HOGENOM" id="CLU_016455_4_0_11"/>
<evidence type="ECO:0000313" key="6">
    <source>
        <dbReference type="Proteomes" id="UP000019225"/>
    </source>
</evidence>
<evidence type="ECO:0000259" key="4">
    <source>
        <dbReference type="Pfam" id="PF13399"/>
    </source>
</evidence>
<dbReference type="eggNOG" id="COG1316">
    <property type="taxonomic scope" value="Bacteria"/>
</dbReference>
<dbReference type="OrthoDB" id="9782542at2"/>
<proteinExistence type="inferred from homology"/>
<evidence type="ECO:0000256" key="2">
    <source>
        <dbReference type="SAM" id="MobiDB-lite"/>
    </source>
</evidence>
<name>W5WKU6_9PSEU</name>
<organism evidence="5 6">
    <name type="scientific">Kutzneria albida DSM 43870</name>
    <dbReference type="NCBI Taxonomy" id="1449976"/>
    <lineage>
        <taxon>Bacteria</taxon>
        <taxon>Bacillati</taxon>
        <taxon>Actinomycetota</taxon>
        <taxon>Actinomycetes</taxon>
        <taxon>Pseudonocardiales</taxon>
        <taxon>Pseudonocardiaceae</taxon>
        <taxon>Kutzneria</taxon>
    </lineage>
</organism>
<dbReference type="Gene3D" id="3.30.70.2390">
    <property type="match status" value="1"/>
</dbReference>
<evidence type="ECO:0000256" key="1">
    <source>
        <dbReference type="ARBA" id="ARBA00006068"/>
    </source>
</evidence>
<dbReference type="RefSeq" id="WP_025361616.1">
    <property type="nucleotide sequence ID" value="NZ_CP007155.1"/>
</dbReference>
<dbReference type="STRING" id="1449976.KALB_8472"/>
<feature type="region of interest" description="Disordered" evidence="2">
    <location>
        <begin position="353"/>
        <end position="378"/>
    </location>
</feature>
<evidence type="ECO:0000313" key="5">
    <source>
        <dbReference type="EMBL" id="AHI01829.1"/>
    </source>
</evidence>
<dbReference type="EMBL" id="CP007155">
    <property type="protein sequence ID" value="AHI01829.1"/>
    <property type="molecule type" value="Genomic_DNA"/>
</dbReference>
<dbReference type="PATRIC" id="fig|1449976.3.peg.8507"/>
<sequence length="506" mass="51738">MAGARGAALVGGKGMVALVSVLVLAATGYGWSTLNMAEAGVAKVDVIDKPAGPKGPGQDMNVLLVGMDSRTDAHGNKLDDAQLAPLHAGADEGEINTDTMIVVHVPGNGTAASAFSIPRDSFVTIAGAQGKDKINSAFQYGMNAETDKLRARGITDQAQLQREGMVAGRKNLVQTVENLTGVSIDHYAEVNLFGFAKISDAVGGVPVCLLQDTSDELSGANFKKGPQTVQGVSALEFVRQRHGPGLINELDRERRQQAFLASLAHQMLSTGLLTNPGRLTSVISAVQDAVVLDTNWNLLEFATQMQGLTGGSIKFNIMPVTNVDGKVGGADVVLVNPADVQAWAKALFAGTDQASKGASPSSEPSTTTTSPPAGRPGVLVDVANGSGVSGLAARVLEFVGGKGFTKGAPSTGTVRSTSLVQYAADSKDVAQQVAALLGDLPLAASPTLRSGRVEVDLGKAYHGPGSAGQTVTGGGAVRLAPTATTPTTTVTPDRPEIDASGVPCIA</sequence>
<dbReference type="PANTHER" id="PTHR33392">
    <property type="entry name" value="POLYISOPRENYL-TEICHOIC ACID--PEPTIDOGLYCAN TEICHOIC ACID TRANSFERASE TAGU"/>
    <property type="match status" value="1"/>
</dbReference>
<protein>
    <submittedName>
        <fullName evidence="5">Uncharacterized protein</fullName>
    </submittedName>
</protein>
<dbReference type="InterPro" id="IPR027381">
    <property type="entry name" value="LytR/CpsA/Psr_C"/>
</dbReference>